<organism evidence="5 6">
    <name type="scientific">Aplysia californica</name>
    <name type="common">California sea hare</name>
    <dbReference type="NCBI Taxonomy" id="6500"/>
    <lineage>
        <taxon>Eukaryota</taxon>
        <taxon>Metazoa</taxon>
        <taxon>Spiralia</taxon>
        <taxon>Lophotrochozoa</taxon>
        <taxon>Mollusca</taxon>
        <taxon>Gastropoda</taxon>
        <taxon>Heterobranchia</taxon>
        <taxon>Euthyneura</taxon>
        <taxon>Tectipleura</taxon>
        <taxon>Aplysiida</taxon>
        <taxon>Aplysioidea</taxon>
        <taxon>Aplysiidae</taxon>
        <taxon>Aplysia</taxon>
    </lineage>
</organism>
<keyword evidence="5" id="KW-1185">Reference proteome</keyword>
<reference evidence="6" key="1">
    <citation type="submission" date="2025-08" db="UniProtKB">
        <authorList>
            <consortium name="RefSeq"/>
        </authorList>
    </citation>
    <scope>IDENTIFICATION</scope>
</reference>
<dbReference type="PANTHER" id="PTHR11705:SF140">
    <property type="entry name" value="FI02848P-RELATED"/>
    <property type="match status" value="1"/>
</dbReference>
<dbReference type="PROSITE" id="PS52035">
    <property type="entry name" value="PEPTIDASE_M14"/>
    <property type="match status" value="1"/>
</dbReference>
<dbReference type="SUPFAM" id="SSF53187">
    <property type="entry name" value="Zn-dependent exopeptidases"/>
    <property type="match status" value="1"/>
</dbReference>
<evidence type="ECO:0000256" key="1">
    <source>
        <dbReference type="ARBA" id="ARBA00001947"/>
    </source>
</evidence>
<dbReference type="GeneID" id="106012947"/>
<keyword evidence="6" id="KW-0378">Hydrolase</keyword>
<evidence type="ECO:0000313" key="6">
    <source>
        <dbReference type="RefSeq" id="XP_012942818.1"/>
    </source>
</evidence>
<gene>
    <name evidence="6" type="primary">LOC106012947</name>
</gene>
<feature type="non-terminal residue" evidence="6">
    <location>
        <position position="100"/>
    </location>
</feature>
<dbReference type="Proteomes" id="UP000694888">
    <property type="component" value="Unplaced"/>
</dbReference>
<accession>A0ABM1A8F2</accession>
<dbReference type="GO" id="GO:0004180">
    <property type="term" value="F:carboxypeptidase activity"/>
    <property type="evidence" value="ECO:0007669"/>
    <property type="project" value="UniProtKB-KW"/>
</dbReference>
<dbReference type="Pfam" id="PF00246">
    <property type="entry name" value="Peptidase_M14"/>
    <property type="match status" value="1"/>
</dbReference>
<evidence type="ECO:0000259" key="4">
    <source>
        <dbReference type="PROSITE" id="PS52035"/>
    </source>
</evidence>
<dbReference type="RefSeq" id="XP_012942818.1">
    <property type="nucleotide sequence ID" value="XM_013087364.1"/>
</dbReference>
<dbReference type="PANTHER" id="PTHR11705">
    <property type="entry name" value="PROTEASE FAMILY M14 CARBOXYPEPTIDASE A,B"/>
    <property type="match status" value="1"/>
</dbReference>
<comment type="similarity">
    <text evidence="2 3">Belongs to the peptidase M14 family.</text>
</comment>
<feature type="domain" description="Peptidase M14" evidence="4">
    <location>
        <begin position="1"/>
        <end position="100"/>
    </location>
</feature>
<keyword evidence="6" id="KW-0121">Carboxypeptidase</keyword>
<proteinExistence type="inferred from homology"/>
<protein>
    <submittedName>
        <fullName evidence="6">Carboxypeptidase O</fullName>
    </submittedName>
</protein>
<comment type="cofactor">
    <cofactor evidence="1">
        <name>Zn(2+)</name>
        <dbReference type="ChEBI" id="CHEBI:29105"/>
    </cofactor>
</comment>
<comment type="caution">
    <text evidence="3">Lacks conserved residue(s) required for the propagation of feature annotation.</text>
</comment>
<evidence type="ECO:0000256" key="3">
    <source>
        <dbReference type="PROSITE-ProRule" id="PRU01379"/>
    </source>
</evidence>
<name>A0ABM1A8F2_APLCA</name>
<dbReference type="Gene3D" id="3.40.630.10">
    <property type="entry name" value="Zn peptidases"/>
    <property type="match status" value="1"/>
</dbReference>
<sequence>MWRKNRRYIRPTCTGVDLNRNFDSRFGTVGVSSNCGSDIYPGERAFTEPETANMRELVYSLQGELVSYLSVHSYSQFLLVPWGNVEYVSRPTNSMELDRV</sequence>
<evidence type="ECO:0000256" key="2">
    <source>
        <dbReference type="ARBA" id="ARBA00005988"/>
    </source>
</evidence>
<dbReference type="InterPro" id="IPR000834">
    <property type="entry name" value="Peptidase_M14"/>
</dbReference>
<keyword evidence="6" id="KW-0645">Protease</keyword>
<evidence type="ECO:0000313" key="5">
    <source>
        <dbReference type="Proteomes" id="UP000694888"/>
    </source>
</evidence>